<feature type="chain" id="PRO_5041340094" description="DNA ligase B" evidence="8">
    <location>
        <begin position="24"/>
        <end position="578"/>
    </location>
</feature>
<keyword evidence="3 7" id="KW-0227">DNA damage</keyword>
<feature type="signal peptide" evidence="8">
    <location>
        <begin position="1"/>
        <end position="23"/>
    </location>
</feature>
<dbReference type="InterPro" id="IPR020923">
    <property type="entry name" value="DNA_ligase_B"/>
</dbReference>
<comment type="catalytic activity">
    <reaction evidence="6 7">
        <text>NAD(+) + (deoxyribonucleotide)n-3'-hydroxyl + 5'-phospho-(deoxyribonucleotide)m = (deoxyribonucleotide)n+m + AMP + beta-nicotinamide D-nucleotide.</text>
        <dbReference type="EC" id="6.5.1.2"/>
    </reaction>
</comment>
<dbReference type="AlphaFoldDB" id="A0AA41BZ67"/>
<dbReference type="InterPro" id="IPR013840">
    <property type="entry name" value="DNAligase_N"/>
</dbReference>
<comment type="similarity">
    <text evidence="7">Belongs to the NAD-dependent DNA ligase family. LigB subfamily.</text>
</comment>
<evidence type="ECO:0000256" key="4">
    <source>
        <dbReference type="ARBA" id="ARBA00023027"/>
    </source>
</evidence>
<reference evidence="10" key="2">
    <citation type="submission" date="2022-09" db="EMBL/GenBank/DDBJ databases">
        <title>Rouxiella aceris sp. nov., isolated from tree sap and emended description of the genus Rhouxiella.</title>
        <authorList>
            <person name="Kim I.S."/>
        </authorList>
    </citation>
    <scope>NUCLEOTIDE SEQUENCE</scope>
    <source>
        <strain evidence="10">SAP-2</strain>
    </source>
</reference>
<proteinExistence type="inferred from homology"/>
<keyword evidence="2 7" id="KW-0235">DNA replication</keyword>
<dbReference type="GO" id="GO:0006260">
    <property type="term" value="P:DNA replication"/>
    <property type="evidence" value="ECO:0007669"/>
    <property type="project" value="UniProtKB-KW"/>
</dbReference>
<dbReference type="InterPro" id="IPR012340">
    <property type="entry name" value="NA-bd_OB-fold"/>
</dbReference>
<reference evidence="10" key="1">
    <citation type="submission" date="2020-11" db="EMBL/GenBank/DDBJ databases">
        <authorList>
            <person name="Lee S.D."/>
        </authorList>
    </citation>
    <scope>NUCLEOTIDE SEQUENCE</scope>
    <source>
        <strain evidence="10">SAP-2</strain>
    </source>
</reference>
<dbReference type="Proteomes" id="UP000705283">
    <property type="component" value="Unassembled WGS sequence"/>
</dbReference>
<keyword evidence="8" id="KW-0732">Signal</keyword>
<dbReference type="InterPro" id="IPR010994">
    <property type="entry name" value="RuvA_2-like"/>
</dbReference>
<gene>
    <name evidence="7 10" type="primary">ligB</name>
    <name evidence="10" type="ORF">ITX54_23225</name>
</gene>
<dbReference type="NCBIfam" id="NF005987">
    <property type="entry name" value="PRK08097.1"/>
    <property type="match status" value="1"/>
</dbReference>
<dbReference type="Pfam" id="PF03120">
    <property type="entry name" value="OB_DNA_ligase"/>
    <property type="match status" value="1"/>
</dbReference>
<evidence type="ECO:0000256" key="1">
    <source>
        <dbReference type="ARBA" id="ARBA00022598"/>
    </source>
</evidence>
<protein>
    <recommendedName>
        <fullName evidence="7">DNA ligase B</fullName>
        <ecNumber evidence="7">6.5.1.2</ecNumber>
    </recommendedName>
    <alternativeName>
        <fullName evidence="7">Polydeoxyribonucleotide synthase [NAD(+)] B</fullName>
    </alternativeName>
</protein>
<dbReference type="InterPro" id="IPR001679">
    <property type="entry name" value="DNA_ligase"/>
</dbReference>
<dbReference type="Gene3D" id="2.40.50.140">
    <property type="entry name" value="Nucleic acid-binding proteins"/>
    <property type="match status" value="1"/>
</dbReference>
<evidence type="ECO:0000313" key="10">
    <source>
        <dbReference type="EMBL" id="MBF6639583.1"/>
    </source>
</evidence>
<dbReference type="Gene3D" id="1.10.150.20">
    <property type="entry name" value="5' to 3' exonuclease, C-terminal subdomain"/>
    <property type="match status" value="2"/>
</dbReference>
<dbReference type="InterPro" id="IPR004150">
    <property type="entry name" value="NAD_DNA_ligase_OB"/>
</dbReference>
<organism evidence="10 11">
    <name type="scientific">Rouxiella silvae</name>
    <dbReference type="NCBI Taxonomy" id="1646373"/>
    <lineage>
        <taxon>Bacteria</taxon>
        <taxon>Pseudomonadati</taxon>
        <taxon>Pseudomonadota</taxon>
        <taxon>Gammaproteobacteria</taxon>
        <taxon>Enterobacterales</taxon>
        <taxon>Yersiniaceae</taxon>
        <taxon>Rouxiella</taxon>
    </lineage>
</organism>
<dbReference type="PIRSF" id="PIRSF001604">
    <property type="entry name" value="LigA"/>
    <property type="match status" value="1"/>
</dbReference>
<sequence>MQYSRFITLILIPFISFSAYCSASSRCPPWSPTRFEQEIDKLSSQLDGWDIEYHQRGNSQIDDGLYDSLREKHKFWQVCVKKVATEPVLPKSKALLLHPIAHTGLKKLPTQADVERWMKGRHKLWIQPKIDGIAVTLVYQQGHLISLLSRGDGQYGQDWTNKARTISAIPLQIPDVSARVILQGELFLLMNGHQQNASGGVNARSKVAGAMMRNSPSAPLPKMGIFIWEWPDGPEHMQARLQRLKEIGFPLTAEYTQAVNNFQQVSDWRNYWYQHPLPFATDGVVIRQQDEPEGRFWRNRPANWAVAWKYPLVRKDTEVVGIEISVGRSGKRSVVLLLEPITLDDKQVSRVSVGSPKKLKQWGIVIGDRVVVSLAGQGIPRLDEVVWRVALRDENPTLMEKTIENKQSDIFSCFELDTPCREQFLARLVWLSGPQGLNMSGFGPGTWKKLLDAQLFTSLTGWLSLSQDQLKTVPAVGEIQAGKLFAQIELSRQKSLRRWISALGFPAAGLKMIERLDWPKMQVMSAEQWQVGRGVGSKSAERIMRFIQHPSVIALIETLQQEQLPAFNSTGSLGDKID</sequence>
<dbReference type="GO" id="GO:0003911">
    <property type="term" value="F:DNA ligase (NAD+) activity"/>
    <property type="evidence" value="ECO:0007669"/>
    <property type="project" value="UniProtKB-UniRule"/>
</dbReference>
<dbReference type="SUPFAM" id="SSF56091">
    <property type="entry name" value="DNA ligase/mRNA capping enzyme, catalytic domain"/>
    <property type="match status" value="1"/>
</dbReference>
<feature type="domain" description="NAD-dependent DNA ligase N-terminal" evidence="9">
    <location>
        <begin position="34"/>
        <end position="436"/>
    </location>
</feature>
<comment type="caution">
    <text evidence="10">The sequence shown here is derived from an EMBL/GenBank/DDBJ whole genome shotgun (WGS) entry which is preliminary data.</text>
</comment>
<dbReference type="PANTHER" id="PTHR47810:SF1">
    <property type="entry name" value="DNA LIGASE B"/>
    <property type="match status" value="1"/>
</dbReference>
<dbReference type="EMBL" id="JADMKS010000012">
    <property type="protein sequence ID" value="MBF6639583.1"/>
    <property type="molecule type" value="Genomic_DNA"/>
</dbReference>
<dbReference type="GO" id="GO:0006281">
    <property type="term" value="P:DNA repair"/>
    <property type="evidence" value="ECO:0007669"/>
    <property type="project" value="UniProtKB-KW"/>
</dbReference>
<feature type="active site" description="N6-AMP-lysine intermediate" evidence="7">
    <location>
        <position position="129"/>
    </location>
</feature>
<dbReference type="PANTHER" id="PTHR47810">
    <property type="entry name" value="DNA LIGASE"/>
    <property type="match status" value="1"/>
</dbReference>
<keyword evidence="4 7" id="KW-0520">NAD</keyword>
<evidence type="ECO:0000313" key="11">
    <source>
        <dbReference type="Proteomes" id="UP000705283"/>
    </source>
</evidence>
<evidence type="ECO:0000259" key="9">
    <source>
        <dbReference type="SMART" id="SM00532"/>
    </source>
</evidence>
<dbReference type="SUPFAM" id="SSF47781">
    <property type="entry name" value="RuvA domain 2-like"/>
    <property type="match status" value="1"/>
</dbReference>
<dbReference type="EC" id="6.5.1.2" evidence="7"/>
<dbReference type="RefSeq" id="WP_194978835.1">
    <property type="nucleotide sequence ID" value="NZ_JADMKS010000012.1"/>
</dbReference>
<name>A0AA41BZ67_9GAMM</name>
<evidence type="ECO:0000256" key="8">
    <source>
        <dbReference type="SAM" id="SignalP"/>
    </source>
</evidence>
<keyword evidence="5 7" id="KW-0234">DNA repair</keyword>
<dbReference type="Pfam" id="PF01653">
    <property type="entry name" value="DNA_ligase_aden"/>
    <property type="match status" value="1"/>
</dbReference>
<evidence type="ECO:0000256" key="3">
    <source>
        <dbReference type="ARBA" id="ARBA00022763"/>
    </source>
</evidence>
<evidence type="ECO:0000256" key="5">
    <source>
        <dbReference type="ARBA" id="ARBA00023204"/>
    </source>
</evidence>
<dbReference type="SMART" id="SM00532">
    <property type="entry name" value="LIGANc"/>
    <property type="match status" value="1"/>
</dbReference>
<comment type="function">
    <text evidence="7">Catalyzes the formation of phosphodiester linkages between 5'-phosphoryl and 3'-hydroxyl groups in double-stranded DNA using NAD as a coenzyme and as the energy source for the reaction.</text>
</comment>
<dbReference type="Gene3D" id="3.30.470.30">
    <property type="entry name" value="DNA ligase/mRNA capping enzyme"/>
    <property type="match status" value="1"/>
</dbReference>
<evidence type="ECO:0000256" key="6">
    <source>
        <dbReference type="ARBA" id="ARBA00034005"/>
    </source>
</evidence>
<evidence type="ECO:0000256" key="2">
    <source>
        <dbReference type="ARBA" id="ARBA00022705"/>
    </source>
</evidence>
<evidence type="ECO:0000256" key="7">
    <source>
        <dbReference type="HAMAP-Rule" id="MF_01587"/>
    </source>
</evidence>
<keyword evidence="1 7" id="KW-0436">Ligase</keyword>
<dbReference type="InterPro" id="IPR013839">
    <property type="entry name" value="DNAligase_adenylation"/>
</dbReference>
<dbReference type="SUPFAM" id="SSF50249">
    <property type="entry name" value="Nucleic acid-binding proteins"/>
    <property type="match status" value="1"/>
</dbReference>
<dbReference type="InterPro" id="IPR050326">
    <property type="entry name" value="NAD_dep_DNA_ligaseB"/>
</dbReference>
<dbReference type="HAMAP" id="MF_01587">
    <property type="entry name" value="DNA_ligase_B"/>
    <property type="match status" value="1"/>
</dbReference>
<accession>A0AA41BZ67</accession>